<feature type="compositionally biased region" description="Polar residues" evidence="1">
    <location>
        <begin position="1"/>
        <end position="38"/>
    </location>
</feature>
<feature type="region of interest" description="Disordered" evidence="1">
    <location>
        <begin position="1"/>
        <end position="66"/>
    </location>
</feature>
<protein>
    <submittedName>
        <fullName evidence="2">Uncharacterized protein</fullName>
    </submittedName>
</protein>
<comment type="caution">
    <text evidence="2">The sequence shown here is derived from an EMBL/GenBank/DDBJ whole genome shotgun (WGS) entry which is preliminary data.</text>
</comment>
<evidence type="ECO:0000256" key="1">
    <source>
        <dbReference type="SAM" id="MobiDB-lite"/>
    </source>
</evidence>
<dbReference type="EMBL" id="JBCEZU010000538">
    <property type="protein sequence ID" value="KAK9518532.1"/>
    <property type="molecule type" value="Genomic_DNA"/>
</dbReference>
<evidence type="ECO:0000313" key="3">
    <source>
        <dbReference type="Proteomes" id="UP001488805"/>
    </source>
</evidence>
<organism evidence="2 3">
    <name type="scientific">Zoarces viviparus</name>
    <name type="common">Viviparous eelpout</name>
    <name type="synonym">Blennius viviparus</name>
    <dbReference type="NCBI Taxonomy" id="48416"/>
    <lineage>
        <taxon>Eukaryota</taxon>
        <taxon>Metazoa</taxon>
        <taxon>Chordata</taxon>
        <taxon>Craniata</taxon>
        <taxon>Vertebrata</taxon>
        <taxon>Euteleostomi</taxon>
        <taxon>Actinopterygii</taxon>
        <taxon>Neopterygii</taxon>
        <taxon>Teleostei</taxon>
        <taxon>Neoteleostei</taxon>
        <taxon>Acanthomorphata</taxon>
        <taxon>Eupercaria</taxon>
        <taxon>Perciformes</taxon>
        <taxon>Cottioidei</taxon>
        <taxon>Zoarcales</taxon>
        <taxon>Zoarcidae</taxon>
        <taxon>Zoarcinae</taxon>
        <taxon>Zoarces</taxon>
    </lineage>
</organism>
<name>A0AAW1E8N4_ZOAVI</name>
<proteinExistence type="predicted"/>
<accession>A0AAW1E8N4</accession>
<keyword evidence="3" id="KW-1185">Reference proteome</keyword>
<evidence type="ECO:0000313" key="2">
    <source>
        <dbReference type="EMBL" id="KAK9518532.1"/>
    </source>
</evidence>
<gene>
    <name evidence="2" type="ORF">VZT92_023838</name>
</gene>
<dbReference type="AlphaFoldDB" id="A0AAW1E8N4"/>
<sequence>MALSRLSPNRISQNTPVTAETCAPSQSGAATETNYHQQSSRRLHGARASSSPYKVAKTGARNQRRR</sequence>
<reference evidence="2 3" key="1">
    <citation type="journal article" date="2024" name="Genome Biol. Evol.">
        <title>Chromosome-level genome assembly of the viviparous eelpout Zoarces viviparus.</title>
        <authorList>
            <person name="Fuhrmann N."/>
            <person name="Brasseur M.V."/>
            <person name="Bakowski C.E."/>
            <person name="Podsiadlowski L."/>
            <person name="Prost S."/>
            <person name="Krehenwinkel H."/>
            <person name="Mayer C."/>
        </authorList>
    </citation>
    <scope>NUCLEOTIDE SEQUENCE [LARGE SCALE GENOMIC DNA]</scope>
    <source>
        <strain evidence="2">NO-MEL_2022_Ind0_liver</strain>
    </source>
</reference>
<dbReference type="Proteomes" id="UP001488805">
    <property type="component" value="Unassembled WGS sequence"/>
</dbReference>